<evidence type="ECO:0000313" key="3">
    <source>
        <dbReference type="Proteomes" id="UP000663879"/>
    </source>
</evidence>
<keyword evidence="3" id="KW-1185">Reference proteome</keyword>
<dbReference type="Pfam" id="PF12530">
    <property type="entry name" value="DUF3730"/>
    <property type="match status" value="1"/>
</dbReference>
<gene>
    <name evidence="2" type="ORF">OXX778_LOCUS9488</name>
</gene>
<proteinExistence type="predicted"/>
<dbReference type="InterPro" id="IPR045163">
    <property type="entry name" value="Focadhesin/RST1"/>
</dbReference>
<dbReference type="InterPro" id="IPR022542">
    <property type="entry name" value="FOCAD/RST1_DUF3730"/>
</dbReference>
<organism evidence="2 3">
    <name type="scientific">Brachionus calyciflorus</name>
    <dbReference type="NCBI Taxonomy" id="104777"/>
    <lineage>
        <taxon>Eukaryota</taxon>
        <taxon>Metazoa</taxon>
        <taxon>Spiralia</taxon>
        <taxon>Gnathifera</taxon>
        <taxon>Rotifera</taxon>
        <taxon>Eurotatoria</taxon>
        <taxon>Monogononta</taxon>
        <taxon>Pseudotrocha</taxon>
        <taxon>Ploima</taxon>
        <taxon>Brachionidae</taxon>
        <taxon>Brachionus</taxon>
    </lineage>
</organism>
<dbReference type="AlphaFoldDB" id="A0A813WXE4"/>
<reference evidence="2" key="1">
    <citation type="submission" date="2021-02" db="EMBL/GenBank/DDBJ databases">
        <authorList>
            <person name="Nowell W R."/>
        </authorList>
    </citation>
    <scope>NUCLEOTIDE SEQUENCE</scope>
    <source>
        <strain evidence="2">Ploen Becks lab</strain>
    </source>
</reference>
<evidence type="ECO:0000259" key="1">
    <source>
        <dbReference type="Pfam" id="PF12530"/>
    </source>
</evidence>
<dbReference type="EMBL" id="CAJNOC010001404">
    <property type="protein sequence ID" value="CAF0861948.1"/>
    <property type="molecule type" value="Genomic_DNA"/>
</dbReference>
<protein>
    <recommendedName>
        <fullName evidence="1">DUF3730 domain-containing protein</fullName>
    </recommendedName>
</protein>
<evidence type="ECO:0000313" key="2">
    <source>
        <dbReference type="EMBL" id="CAF0861948.1"/>
    </source>
</evidence>
<name>A0A813WXE4_9BILA</name>
<feature type="domain" description="DUF3730" evidence="1">
    <location>
        <begin position="448"/>
        <end position="665"/>
    </location>
</feature>
<dbReference type="PANTHER" id="PTHR16212">
    <property type="entry name" value="FOCADHESIN FAMILY MEMBER"/>
    <property type="match status" value="1"/>
</dbReference>
<accession>A0A813WXE4</accession>
<comment type="caution">
    <text evidence="2">The sequence shown here is derived from an EMBL/GenBank/DDBJ whole genome shotgun (WGS) entry which is preliminary data.</text>
</comment>
<dbReference type="Proteomes" id="UP000663879">
    <property type="component" value="Unassembled WGS sequence"/>
</dbReference>
<dbReference type="GO" id="GO:0060147">
    <property type="term" value="P:regulation of post-transcriptional gene silencing"/>
    <property type="evidence" value="ECO:0007669"/>
    <property type="project" value="InterPro"/>
</dbReference>
<dbReference type="OrthoDB" id="6125419at2759"/>
<sequence>MDFLPNSKLVDLCNKLVSGNTMVQYQALAKVNVMIIEYSNNEVEKKRTVLKLVDTLKLIKSKNCCLSLLKILVKLAIENSIDYTLLINSFLSLINSKAENSIYCFDSMRHLLINFRIECIEKYSIRNPTHPFLDILRNSNDNFNEAIYHQIYLIYEDKSINMSEASRLLKPVFIYIFLESVNLKHLIGSFLINKLSIESNDQIIRLINLYLSSIKKSDLKDIHLYNSINTLINMYQQDENLIDRIKILDLLNLIIKIDSIENYNFSKQWNSFSKLIESKKHMISSELLELLANNLSRISYVNLENYLKFVEKCLMMYEGKLKIDLAIFLPNLFLYVMSLGHVESINSFHTYRSLITNLISLIEKRIQKSLLYNPISLTKSNLFNLIEYEDNDPLTEDPNEKINKNLLNLLSAHFIANESDIILNQRICTVFQQIARKWPNLYGIIYSLYIYKLRVSTNNDIINYLLNSMTDLIGPKIDINLCLGILKSLMLSSTGDNLIVKLICMKQLTKLCTMKYDYLVYPHLSNELITIKQLQLSESDRHEILYMKTYCIHQIITYRPDYYAQELLATISNLLNQCTQINDQGICSILIDTLAYLCETEVVDMMSTWNALLPQFKNEKRVLTLNSYCRFMSVASKLKHLESENESSFYFKMMQSLWSLSDPIENVNQEKWKIISAALKELSKFNKINFKCSFLPSFIQEKVKERNKKILDFEENKEKSLNEIFPRIQSICYIDLFQSLEPESYEGLAVLFKNMLTEEIDSIPRRSVSFAKEKIFSQDEQHMAQKNFYEHIKHFLVDEYNNSLYLIESSSAHNIDVGYILYCYDAPADRNREGNIAKKHIKSYWKNYEKTLSLILQKGIFNLAEENLDYFTKGFNRFINNSYNACIQSLTFEYNSELDEKLGHAHVTEIRNKIANAWSIARDKHLEILTETYKVRSHEPNSNDLFLIVLNSLIESSTDYIKNNLKSEENSVYNQRKWLEVLVDFILNIKENKTASESEYINMFSYKQAHSSETLKFLFKVYQKSNFISYFLACVLPSCVQIKISSFLIQYIHRIQTELFQKSKLNSNDLKSMSVYLKNSINLEKEFTIEHNYKINEYFENLLAKFKLQINDPDTQIVNSYLESFVQCFSQLYNEESIYYDDKNILEQILNILNEKLKTCFYEFNTSAMSTLVNLTCLAYKSNLIKNENLILIYDVLNKESRFNVLLSLYCRFLISYGFYDSVEWIEKAFCQWMKFYGDYKLNLTNDNVELVYCVKGILSILTGVSTEYISFDQVSK</sequence>
<dbReference type="PANTHER" id="PTHR16212:SF4">
    <property type="entry name" value="FOCADHESIN"/>
    <property type="match status" value="1"/>
</dbReference>